<dbReference type="OrthoDB" id="8912228at2"/>
<dbReference type="PROSITE" id="PS51313">
    <property type="entry name" value="VPS28_N"/>
    <property type="match status" value="1"/>
</dbReference>
<comment type="similarity">
    <text evidence="1">Belongs to the class-IV pyridoxal-phosphate-dependent aminotransferase family.</text>
</comment>
<dbReference type="InterPro" id="IPR050571">
    <property type="entry name" value="Class-IV_PLP-Dep_Aminotrnsfr"/>
</dbReference>
<dbReference type="Proteomes" id="UP000253094">
    <property type="component" value="Unassembled WGS sequence"/>
</dbReference>
<evidence type="ECO:0000256" key="1">
    <source>
        <dbReference type="ARBA" id="ARBA00009320"/>
    </source>
</evidence>
<dbReference type="SUPFAM" id="SSF56752">
    <property type="entry name" value="D-aminoacid aminotransferase-like PLP-dependent enzymes"/>
    <property type="match status" value="1"/>
</dbReference>
<evidence type="ECO:0000259" key="2">
    <source>
        <dbReference type="PROSITE" id="PS51313"/>
    </source>
</evidence>
<feature type="domain" description="VPS28 N-terminal" evidence="2">
    <location>
        <begin position="1"/>
        <end position="17"/>
    </location>
</feature>
<dbReference type="EMBL" id="QOIL01000001">
    <property type="protein sequence ID" value="RCG33199.1"/>
    <property type="molecule type" value="Genomic_DNA"/>
</dbReference>
<dbReference type="AlphaFoldDB" id="A0A367FTD7"/>
<dbReference type="GO" id="GO:0008483">
    <property type="term" value="F:transaminase activity"/>
    <property type="evidence" value="ECO:0007669"/>
    <property type="project" value="UniProtKB-KW"/>
</dbReference>
<name>A0A367FTD7_9ACTN</name>
<dbReference type="InterPro" id="IPR001544">
    <property type="entry name" value="Aminotrans_IV"/>
</dbReference>
<dbReference type="InterPro" id="IPR017898">
    <property type="entry name" value="VPS28_N"/>
</dbReference>
<evidence type="ECO:0000313" key="4">
    <source>
        <dbReference type="Proteomes" id="UP000253094"/>
    </source>
</evidence>
<dbReference type="Gene3D" id="3.30.470.10">
    <property type="match status" value="1"/>
</dbReference>
<dbReference type="Gene3D" id="3.20.10.10">
    <property type="entry name" value="D-amino Acid Aminotransferase, subunit A, domain 2"/>
    <property type="match status" value="1"/>
</dbReference>
<proteinExistence type="inferred from homology"/>
<dbReference type="NCBIfam" id="NF006734">
    <property type="entry name" value="PRK09266.1"/>
    <property type="match status" value="1"/>
</dbReference>
<keyword evidence="3" id="KW-0032">Aminotransferase</keyword>
<dbReference type="GO" id="GO:0046394">
    <property type="term" value="P:carboxylic acid biosynthetic process"/>
    <property type="evidence" value="ECO:0007669"/>
    <property type="project" value="UniProtKB-ARBA"/>
</dbReference>
<accession>A0A367FTD7</accession>
<gene>
    <name evidence="3" type="ORF">DQ384_01835</name>
</gene>
<keyword evidence="3" id="KW-0808">Transferase</keyword>
<dbReference type="PANTHER" id="PTHR42743">
    <property type="entry name" value="AMINO-ACID AMINOTRANSFERASE"/>
    <property type="match status" value="1"/>
</dbReference>
<protein>
    <submittedName>
        <fullName evidence="3">Class IV aminotransferase</fullName>
    </submittedName>
</protein>
<organism evidence="3 4">
    <name type="scientific">Sphaerisporangium album</name>
    <dbReference type="NCBI Taxonomy" id="509200"/>
    <lineage>
        <taxon>Bacteria</taxon>
        <taxon>Bacillati</taxon>
        <taxon>Actinomycetota</taxon>
        <taxon>Actinomycetes</taxon>
        <taxon>Streptosporangiales</taxon>
        <taxon>Streptosporangiaceae</taxon>
        <taxon>Sphaerisporangium</taxon>
    </lineage>
</organism>
<dbReference type="InterPro" id="IPR043131">
    <property type="entry name" value="BCAT-like_N"/>
</dbReference>
<dbReference type="Pfam" id="PF01063">
    <property type="entry name" value="Aminotran_4"/>
    <property type="match status" value="1"/>
</dbReference>
<sequence length="263" mass="29698">MKVERIEINGAPATVEDLRHPALRNYGHFTAMQVRDRRVRGLGLHLDRLDTATQELFGRELDGELVRARVRHALRGDVRDASVRVYIFGRDLPTWGEVEPCVMVTVRPPQDPPNPPRNVWPAPYQRPVPHIKHVGGFGQTYYLRMAERAGYDEALLVAPDGTIAEGAITNIGFSDGESIVWPDAPMLRGITMTLVERGLAQMGVPARRQVVRLGDLPALRSAFLTNSWGVMSVERVGRRRFTVDYPLMKTLQDAYERNPWDLI</sequence>
<dbReference type="InterPro" id="IPR043132">
    <property type="entry name" value="BCAT-like_C"/>
</dbReference>
<evidence type="ECO:0000313" key="3">
    <source>
        <dbReference type="EMBL" id="RCG33199.1"/>
    </source>
</evidence>
<reference evidence="3 4" key="1">
    <citation type="submission" date="2018-06" db="EMBL/GenBank/DDBJ databases">
        <title>Sphaerisporangium craniellae sp. nov., isolated from a marine sponge in the South China Sea.</title>
        <authorList>
            <person name="Li L."/>
        </authorList>
    </citation>
    <scope>NUCLEOTIDE SEQUENCE [LARGE SCALE GENOMIC DNA]</scope>
    <source>
        <strain evidence="3 4">CCTCC AA 208026</strain>
    </source>
</reference>
<dbReference type="PANTHER" id="PTHR42743:SF13">
    <property type="entry name" value="P-LOOP CONTAINING NUCLEOSIDE TRIPHOSPHATE HYDROLASE PROTEIN"/>
    <property type="match status" value="1"/>
</dbReference>
<keyword evidence="4" id="KW-1185">Reference proteome</keyword>
<dbReference type="InterPro" id="IPR036038">
    <property type="entry name" value="Aminotransferase-like"/>
</dbReference>
<comment type="caution">
    <text evidence="3">The sequence shown here is derived from an EMBL/GenBank/DDBJ whole genome shotgun (WGS) entry which is preliminary data.</text>
</comment>